<keyword evidence="2" id="KW-1133">Transmembrane helix</keyword>
<feature type="region of interest" description="Disordered" evidence="1">
    <location>
        <begin position="54"/>
        <end position="74"/>
    </location>
</feature>
<name>A5ADB3_VITVI</name>
<feature type="transmembrane region" description="Helical" evidence="2">
    <location>
        <begin position="161"/>
        <end position="179"/>
    </location>
</feature>
<feature type="transmembrane region" description="Helical" evidence="2">
    <location>
        <begin position="254"/>
        <end position="273"/>
    </location>
</feature>
<evidence type="ECO:0000256" key="2">
    <source>
        <dbReference type="SAM" id="Phobius"/>
    </source>
</evidence>
<gene>
    <name evidence="3" type="ORF">VITISV_020661</name>
</gene>
<feature type="region of interest" description="Disordered" evidence="1">
    <location>
        <begin position="1"/>
        <end position="36"/>
    </location>
</feature>
<feature type="transmembrane region" description="Helical" evidence="2">
    <location>
        <begin position="194"/>
        <end position="215"/>
    </location>
</feature>
<keyword evidence="2" id="KW-0812">Transmembrane</keyword>
<organism evidence="3">
    <name type="scientific">Vitis vinifera</name>
    <name type="common">Grape</name>
    <dbReference type="NCBI Taxonomy" id="29760"/>
    <lineage>
        <taxon>Eukaryota</taxon>
        <taxon>Viridiplantae</taxon>
        <taxon>Streptophyta</taxon>
        <taxon>Embryophyta</taxon>
        <taxon>Tracheophyta</taxon>
        <taxon>Spermatophyta</taxon>
        <taxon>Magnoliopsida</taxon>
        <taxon>eudicotyledons</taxon>
        <taxon>Gunneridae</taxon>
        <taxon>Pentapetalae</taxon>
        <taxon>rosids</taxon>
        <taxon>Vitales</taxon>
        <taxon>Vitaceae</taxon>
        <taxon>Viteae</taxon>
        <taxon>Vitis</taxon>
    </lineage>
</organism>
<sequence>MSSKGLQRAGPGRLAWRSKAHGPTRGGPLSPLIGQRAGPADPLVNLRLVAQPVGPQAGRASGGPTGGPTLRAEPKLGPMAQPIQKWAQAGLGPVRLGPGFSPLGRGPRAFWRPLINCSNDLIIIYLGNPILIDVYMAKGYYTVYAFSIACEQRRRLQLKPLQILLLGIMMLLTIMELKYKQGETPLFEGDDVGIFSLVGLSLAVYFVTWVALAFTKDFTHSTGTLPILIWHMSCTSGALACGLLSSILVPCYGWVVFFFYALPLWVAPCKPHLRILRRFRPPLNTQQDDHSIAVIFEERVLLHPPTPPFDTQEPSSGCNSFEDPFAS</sequence>
<accession>A5ADB3</accession>
<feature type="transmembrane region" description="Helical" evidence="2">
    <location>
        <begin position="227"/>
        <end position="248"/>
    </location>
</feature>
<feature type="region of interest" description="Disordered" evidence="1">
    <location>
        <begin position="304"/>
        <end position="327"/>
    </location>
</feature>
<evidence type="ECO:0000256" key="1">
    <source>
        <dbReference type="SAM" id="MobiDB-lite"/>
    </source>
</evidence>
<dbReference type="EMBL" id="AM423665">
    <property type="protein sequence ID" value="CAN77818.1"/>
    <property type="molecule type" value="Genomic_DNA"/>
</dbReference>
<protein>
    <submittedName>
        <fullName evidence="3">Uncharacterized protein</fullName>
    </submittedName>
</protein>
<evidence type="ECO:0000313" key="3">
    <source>
        <dbReference type="EMBL" id="CAN77818.1"/>
    </source>
</evidence>
<dbReference type="PANTHER" id="PTHR34115">
    <property type="entry name" value="PROTEIN, PUTATIVE-RELATED"/>
    <property type="match status" value="1"/>
</dbReference>
<reference evidence="3" key="1">
    <citation type="journal article" date="2007" name="PLoS ONE">
        <title>The first genome sequence of an elite grapevine cultivar (Pinot noir Vitis vinifera L.): coping with a highly heterozygous genome.</title>
        <authorList>
            <person name="Velasco R."/>
            <person name="Zharkikh A."/>
            <person name="Troggio M."/>
            <person name="Cartwright D.A."/>
            <person name="Cestaro A."/>
            <person name="Pruss D."/>
            <person name="Pindo M."/>
            <person name="FitzGerald L.M."/>
            <person name="Vezzulli S."/>
            <person name="Reid J."/>
            <person name="Malacarne G."/>
            <person name="Iliev D."/>
            <person name="Coppola G."/>
            <person name="Wardell B."/>
            <person name="Micheletti D."/>
            <person name="Macalma T."/>
            <person name="Facci M."/>
            <person name="Mitchell J.T."/>
            <person name="Perazzolli M."/>
            <person name="Eldredge G."/>
            <person name="Gatto P."/>
            <person name="Oyzerski R."/>
            <person name="Moretto M."/>
            <person name="Gutin N."/>
            <person name="Stefanini M."/>
            <person name="Chen Y."/>
            <person name="Segala C."/>
            <person name="Davenport C."/>
            <person name="Dematte L."/>
            <person name="Mraz A."/>
            <person name="Battilana J."/>
            <person name="Stormo K."/>
            <person name="Costa F."/>
            <person name="Tao Q."/>
            <person name="Si-Ammour A."/>
            <person name="Harkins T."/>
            <person name="Lackey A."/>
            <person name="Perbost C."/>
            <person name="Taillon B."/>
            <person name="Stella A."/>
            <person name="Solovyev V."/>
            <person name="Fawcett J.A."/>
            <person name="Sterck L."/>
            <person name="Vandepoele K."/>
            <person name="Grando S.M."/>
            <person name="Toppo S."/>
            <person name="Moser C."/>
            <person name="Lanchbury J."/>
            <person name="Bogden R."/>
            <person name="Skolnick M."/>
            <person name="Sgaramella V."/>
            <person name="Bhatnagar S.K."/>
            <person name="Fontana P."/>
            <person name="Gutin A."/>
            <person name="Van de Peer Y."/>
            <person name="Salamini F."/>
            <person name="Viola R."/>
        </authorList>
    </citation>
    <scope>NUCLEOTIDE SEQUENCE</scope>
</reference>
<dbReference type="AlphaFoldDB" id="A5ADB3"/>
<dbReference type="PANTHER" id="PTHR34115:SF5">
    <property type="entry name" value="PROTEIN, PUTATIVE-RELATED"/>
    <property type="match status" value="1"/>
</dbReference>
<proteinExistence type="predicted"/>
<keyword evidence="2" id="KW-0472">Membrane</keyword>
<dbReference type="InterPro" id="IPR053258">
    <property type="entry name" value="Ca-permeable_cation_channel"/>
</dbReference>